<accession>A0A9Q1D197</accession>
<evidence type="ECO:0000313" key="1">
    <source>
        <dbReference type="EMBL" id="KAJ8254583.1"/>
    </source>
</evidence>
<name>A0A9Q1D197_CONCO</name>
<evidence type="ECO:0000313" key="2">
    <source>
        <dbReference type="Proteomes" id="UP001152803"/>
    </source>
</evidence>
<reference evidence="1" key="1">
    <citation type="journal article" date="2023" name="Science">
        <title>Genome structures resolve the early diversification of teleost fishes.</title>
        <authorList>
            <person name="Parey E."/>
            <person name="Louis A."/>
            <person name="Montfort J."/>
            <person name="Bouchez O."/>
            <person name="Roques C."/>
            <person name="Iampietro C."/>
            <person name="Lluch J."/>
            <person name="Castinel A."/>
            <person name="Donnadieu C."/>
            <person name="Desvignes T."/>
            <person name="Floi Bucao C."/>
            <person name="Jouanno E."/>
            <person name="Wen M."/>
            <person name="Mejri S."/>
            <person name="Dirks R."/>
            <person name="Jansen H."/>
            <person name="Henkel C."/>
            <person name="Chen W.J."/>
            <person name="Zahm M."/>
            <person name="Cabau C."/>
            <person name="Klopp C."/>
            <person name="Thompson A.W."/>
            <person name="Robinson-Rechavi M."/>
            <person name="Braasch I."/>
            <person name="Lecointre G."/>
            <person name="Bobe J."/>
            <person name="Postlethwait J.H."/>
            <person name="Berthelot C."/>
            <person name="Roest Crollius H."/>
            <person name="Guiguen Y."/>
        </authorList>
    </citation>
    <scope>NUCLEOTIDE SEQUENCE</scope>
    <source>
        <strain evidence="1">Concon-B</strain>
    </source>
</reference>
<proteinExistence type="predicted"/>
<organism evidence="1 2">
    <name type="scientific">Conger conger</name>
    <name type="common">Conger eel</name>
    <name type="synonym">Muraena conger</name>
    <dbReference type="NCBI Taxonomy" id="82655"/>
    <lineage>
        <taxon>Eukaryota</taxon>
        <taxon>Metazoa</taxon>
        <taxon>Chordata</taxon>
        <taxon>Craniata</taxon>
        <taxon>Vertebrata</taxon>
        <taxon>Euteleostomi</taxon>
        <taxon>Actinopterygii</taxon>
        <taxon>Neopterygii</taxon>
        <taxon>Teleostei</taxon>
        <taxon>Anguilliformes</taxon>
        <taxon>Congridae</taxon>
        <taxon>Conger</taxon>
    </lineage>
</organism>
<dbReference type="AlphaFoldDB" id="A0A9Q1D197"/>
<protein>
    <submittedName>
        <fullName evidence="1">Uncharacterized protein</fullName>
    </submittedName>
</protein>
<dbReference type="OrthoDB" id="8957628at2759"/>
<dbReference type="EMBL" id="JAFJMO010000016">
    <property type="protein sequence ID" value="KAJ8254583.1"/>
    <property type="molecule type" value="Genomic_DNA"/>
</dbReference>
<comment type="caution">
    <text evidence="1">The sequence shown here is derived from an EMBL/GenBank/DDBJ whole genome shotgun (WGS) entry which is preliminary data.</text>
</comment>
<gene>
    <name evidence="1" type="ORF">COCON_G00211950</name>
</gene>
<keyword evidence="2" id="KW-1185">Reference proteome</keyword>
<dbReference type="Proteomes" id="UP001152803">
    <property type="component" value="Unassembled WGS sequence"/>
</dbReference>
<sequence>MSGNGNHCPAHVGHIGGFPVPHYSYFFPTCSEGCPPTLQGLPLSITRMMAAGGLLGRGEGCCAFDSSDREVKL</sequence>